<evidence type="ECO:0000256" key="1">
    <source>
        <dbReference type="ARBA" id="ARBA00022723"/>
    </source>
</evidence>
<dbReference type="Proteomes" id="UP000824120">
    <property type="component" value="Chromosome 3"/>
</dbReference>
<keyword evidence="1" id="KW-0479">Metal-binding</keyword>
<dbReference type="Pfam" id="PF04434">
    <property type="entry name" value="SWIM"/>
    <property type="match status" value="1"/>
</dbReference>
<keyword evidence="2" id="KW-0863">Zinc-finger</keyword>
<protein>
    <recommendedName>
        <fullName evidence="5">Zinc finger PMZ-type domain-containing protein</fullName>
    </recommendedName>
</protein>
<gene>
    <name evidence="6" type="ORF">H5410_014578</name>
</gene>
<accession>A0A9J5ZRS7</accession>
<evidence type="ECO:0000256" key="2">
    <source>
        <dbReference type="ARBA" id="ARBA00022771"/>
    </source>
</evidence>
<keyword evidence="3" id="KW-0862">Zinc</keyword>
<dbReference type="InterPro" id="IPR007527">
    <property type="entry name" value="Znf_SWIM"/>
</dbReference>
<comment type="caution">
    <text evidence="6">The sequence shown here is derived from an EMBL/GenBank/DDBJ whole genome shotgun (WGS) entry which is preliminary data.</text>
</comment>
<dbReference type="PANTHER" id="PTHR31973:SF183">
    <property type="entry name" value="SWIM-TYPE DOMAIN-CONTAINING PROTEIN"/>
    <property type="match status" value="1"/>
</dbReference>
<dbReference type="SMART" id="SM00575">
    <property type="entry name" value="ZnF_PMZ"/>
    <property type="match status" value="1"/>
</dbReference>
<evidence type="ECO:0000256" key="4">
    <source>
        <dbReference type="SAM" id="MobiDB-lite"/>
    </source>
</evidence>
<dbReference type="PANTHER" id="PTHR31973">
    <property type="entry name" value="POLYPROTEIN, PUTATIVE-RELATED"/>
    <property type="match status" value="1"/>
</dbReference>
<feature type="compositionally biased region" description="Low complexity" evidence="4">
    <location>
        <begin position="26"/>
        <end position="38"/>
    </location>
</feature>
<name>A0A9J5ZRS7_SOLCO</name>
<dbReference type="GO" id="GO:0008270">
    <property type="term" value="F:zinc ion binding"/>
    <property type="evidence" value="ECO:0007669"/>
    <property type="project" value="UniProtKB-KW"/>
</dbReference>
<evidence type="ECO:0000256" key="3">
    <source>
        <dbReference type="ARBA" id="ARBA00022833"/>
    </source>
</evidence>
<proteinExistence type="predicted"/>
<sequence>MDITIHCSRPILRINVIVRSPIEPANSVNNNDSVENENLGNQPDDSICDHSNDSLADDSMNMYDHSVDVEDQLVDAENFKHFEEIDLQLLLAEAAARKSFDFAIVKRRTKYLKICVLFLINTRELPMILQKVYNDAHHEYWTRHLSENLQVNHHCGDSLYLYYNAAKAYSVEEFNNHIAEFKDKCPEAAVIFEHQVGFEKWSRAQFSDNKYDVMTTNIVESLNAMSINEREYPVEFIFNSIAKRFGESFRERYAYNIIGDDNQFTVLSAGSTSIVNLLEKSCSGREYDLVKIPCAHAMAALRSKHGNEYGISIYEYSSPLYKAETYLLAYSESINGVPIESEWYVPEELLSVHIFSPLVDNKLGRKKRKHVKGVEIFIGNDPISSIHVTRLYDLQEITLAQIGKDSGSSPSSLERLWDFTSVYCFASIMEDEEAGCWRKVSFMEVYDFDRAVYGRQRGTLEKTFSEIDAYRVEVLALWVAYRGYTSIGRT</sequence>
<dbReference type="EMBL" id="JACXVP010000003">
    <property type="protein sequence ID" value="KAG5614754.1"/>
    <property type="molecule type" value="Genomic_DNA"/>
</dbReference>
<dbReference type="InterPro" id="IPR006564">
    <property type="entry name" value="Znf_PMZ"/>
</dbReference>
<feature type="region of interest" description="Disordered" evidence="4">
    <location>
        <begin position="25"/>
        <end position="45"/>
    </location>
</feature>
<reference evidence="6 7" key="1">
    <citation type="submission" date="2020-09" db="EMBL/GenBank/DDBJ databases">
        <title>De no assembly of potato wild relative species, Solanum commersonii.</title>
        <authorList>
            <person name="Cho K."/>
        </authorList>
    </citation>
    <scope>NUCLEOTIDE SEQUENCE [LARGE SCALE GENOMIC DNA]</scope>
    <source>
        <strain evidence="6">LZ3.2</strain>
        <tissue evidence="6">Leaf</tissue>
    </source>
</reference>
<dbReference type="OrthoDB" id="1303671at2759"/>
<evidence type="ECO:0000313" key="6">
    <source>
        <dbReference type="EMBL" id="KAG5614754.1"/>
    </source>
</evidence>
<keyword evidence="7" id="KW-1185">Reference proteome</keyword>
<evidence type="ECO:0000313" key="7">
    <source>
        <dbReference type="Proteomes" id="UP000824120"/>
    </source>
</evidence>
<evidence type="ECO:0000259" key="5">
    <source>
        <dbReference type="SMART" id="SM00575"/>
    </source>
</evidence>
<dbReference type="AlphaFoldDB" id="A0A9J5ZRS7"/>
<feature type="domain" description="Zinc finger PMZ-type" evidence="5">
    <location>
        <begin position="280"/>
        <end position="307"/>
    </location>
</feature>
<organism evidence="6 7">
    <name type="scientific">Solanum commersonii</name>
    <name type="common">Commerson's wild potato</name>
    <name type="synonym">Commerson's nightshade</name>
    <dbReference type="NCBI Taxonomy" id="4109"/>
    <lineage>
        <taxon>Eukaryota</taxon>
        <taxon>Viridiplantae</taxon>
        <taxon>Streptophyta</taxon>
        <taxon>Embryophyta</taxon>
        <taxon>Tracheophyta</taxon>
        <taxon>Spermatophyta</taxon>
        <taxon>Magnoliopsida</taxon>
        <taxon>eudicotyledons</taxon>
        <taxon>Gunneridae</taxon>
        <taxon>Pentapetalae</taxon>
        <taxon>asterids</taxon>
        <taxon>lamiids</taxon>
        <taxon>Solanales</taxon>
        <taxon>Solanaceae</taxon>
        <taxon>Solanoideae</taxon>
        <taxon>Solaneae</taxon>
        <taxon>Solanum</taxon>
    </lineage>
</organism>